<accession>A0AAE1C332</accession>
<organism evidence="3 4">
    <name type="scientific">Recurvomyces mirabilis</name>
    <dbReference type="NCBI Taxonomy" id="574656"/>
    <lineage>
        <taxon>Eukaryota</taxon>
        <taxon>Fungi</taxon>
        <taxon>Dikarya</taxon>
        <taxon>Ascomycota</taxon>
        <taxon>Pezizomycotina</taxon>
        <taxon>Dothideomycetes</taxon>
        <taxon>Dothideomycetidae</taxon>
        <taxon>Mycosphaerellales</taxon>
        <taxon>Teratosphaeriaceae</taxon>
        <taxon>Recurvomyces</taxon>
    </lineage>
</organism>
<keyword evidence="2" id="KW-0812">Transmembrane</keyword>
<proteinExistence type="predicted"/>
<dbReference type="PANTHER" id="PTHR37488">
    <property type="entry name" value="DUF1275 DOMAIN-CONTAINING PROTEIN"/>
    <property type="match status" value="1"/>
</dbReference>
<keyword evidence="2" id="KW-1133">Transmembrane helix</keyword>
<feature type="transmembrane region" description="Helical" evidence="2">
    <location>
        <begin position="69"/>
        <end position="87"/>
    </location>
</feature>
<feature type="region of interest" description="Disordered" evidence="1">
    <location>
        <begin position="1"/>
        <end position="24"/>
    </location>
</feature>
<reference evidence="3" key="1">
    <citation type="submission" date="2023-07" db="EMBL/GenBank/DDBJ databases">
        <title>Black Yeasts Isolated from many extreme environments.</title>
        <authorList>
            <person name="Coleine C."/>
            <person name="Stajich J.E."/>
            <person name="Selbmann L."/>
        </authorList>
    </citation>
    <scope>NUCLEOTIDE SEQUENCE</scope>
    <source>
        <strain evidence="3">CCFEE 5485</strain>
    </source>
</reference>
<evidence type="ECO:0000256" key="2">
    <source>
        <dbReference type="SAM" id="Phobius"/>
    </source>
</evidence>
<name>A0AAE1C332_9PEZI</name>
<dbReference type="Pfam" id="PF06912">
    <property type="entry name" value="DUF1275"/>
    <property type="match status" value="1"/>
</dbReference>
<dbReference type="EMBL" id="JAUTXT010000012">
    <property type="protein sequence ID" value="KAK3676032.1"/>
    <property type="molecule type" value="Genomic_DNA"/>
</dbReference>
<dbReference type="Proteomes" id="UP001274830">
    <property type="component" value="Unassembled WGS sequence"/>
</dbReference>
<gene>
    <name evidence="3" type="ORF">LTR78_004224</name>
</gene>
<evidence type="ECO:0000256" key="1">
    <source>
        <dbReference type="SAM" id="MobiDB-lite"/>
    </source>
</evidence>
<feature type="transmembrane region" description="Helical" evidence="2">
    <location>
        <begin position="259"/>
        <end position="280"/>
    </location>
</feature>
<evidence type="ECO:0000313" key="4">
    <source>
        <dbReference type="Proteomes" id="UP001274830"/>
    </source>
</evidence>
<comment type="caution">
    <text evidence="3">The sequence shown here is derived from an EMBL/GenBank/DDBJ whole genome shotgun (WGS) entry which is preliminary data.</text>
</comment>
<dbReference type="AlphaFoldDB" id="A0AAE1C332"/>
<keyword evidence="2" id="KW-0472">Membrane</keyword>
<protein>
    <recommendedName>
        <fullName evidence="5">DUF1275 domain protein</fullName>
    </recommendedName>
</protein>
<dbReference type="PANTHER" id="PTHR37488:SF6">
    <property type="entry name" value="DUF1275 DOMAIN PROTEIN (AFU_ORTHOLOGUE AFUA_3G07550)"/>
    <property type="match status" value="1"/>
</dbReference>
<sequence>MSPPNDDPVANSSHEQEEPLLRTPTRHYESFLANPHGVKKSRNRNNNNVASRSWSEYLNTKITTRYTDLVLIFCFGTGNTIFAALGVSNLPAQQPKYAWAKSLTSILAYLLGALVFSNFHRFVGERKRWAFAFSFLVQAAVTLIAAILVGNRSVSGSPVSLSFSTSTIPEDPGFPWTDLIPISLLAFQASGKVAASRILGWNGLPTVVLTSLYSDFMGDPGLLAGPFANATRNRRLAAIIFYLGGAVAAGPLVKSGPGFSGLLYVAVGMKFGVVLSWILWPEEKEEQGDEEGN</sequence>
<keyword evidence="4" id="KW-1185">Reference proteome</keyword>
<feature type="transmembrane region" description="Helical" evidence="2">
    <location>
        <begin position="99"/>
        <end position="117"/>
    </location>
</feature>
<feature type="transmembrane region" description="Helical" evidence="2">
    <location>
        <begin position="236"/>
        <end position="253"/>
    </location>
</feature>
<evidence type="ECO:0000313" key="3">
    <source>
        <dbReference type="EMBL" id="KAK3676032.1"/>
    </source>
</evidence>
<evidence type="ECO:0008006" key="5">
    <source>
        <dbReference type="Google" id="ProtNLM"/>
    </source>
</evidence>
<dbReference type="InterPro" id="IPR010699">
    <property type="entry name" value="DUF1275"/>
</dbReference>
<feature type="transmembrane region" description="Helical" evidence="2">
    <location>
        <begin position="129"/>
        <end position="149"/>
    </location>
</feature>